<dbReference type="GO" id="GO:0043137">
    <property type="term" value="P:DNA replication, removal of RNA primer"/>
    <property type="evidence" value="ECO:0007669"/>
    <property type="project" value="TreeGrafter"/>
</dbReference>
<keyword evidence="8" id="KW-0255">Endonuclease</keyword>
<dbReference type="Gene3D" id="3.30.420.10">
    <property type="entry name" value="Ribonuclease H-like superfamily/Ribonuclease H"/>
    <property type="match status" value="1"/>
</dbReference>
<organism evidence="12">
    <name type="scientific">marine metagenome</name>
    <dbReference type="NCBI Taxonomy" id="408172"/>
    <lineage>
        <taxon>unclassified sequences</taxon>
        <taxon>metagenomes</taxon>
        <taxon>ecological metagenomes</taxon>
    </lineage>
</organism>
<comment type="catalytic activity">
    <reaction evidence="1">
        <text>Endonucleolytic cleavage to 5'-phosphomonoester.</text>
        <dbReference type="EC" id="3.1.26.4"/>
    </reaction>
</comment>
<reference evidence="12" key="1">
    <citation type="submission" date="2018-05" db="EMBL/GenBank/DDBJ databases">
        <authorList>
            <person name="Lanie J.A."/>
            <person name="Ng W.-L."/>
            <person name="Kazmierczak K.M."/>
            <person name="Andrzejewski T.M."/>
            <person name="Davidsen T.M."/>
            <person name="Wayne K.J."/>
            <person name="Tettelin H."/>
            <person name="Glass J.I."/>
            <person name="Rusch D."/>
            <person name="Podicherti R."/>
            <person name="Tsui H.-C.T."/>
            <person name="Winkler M.E."/>
        </authorList>
    </citation>
    <scope>NUCLEOTIDE SEQUENCE</scope>
</reference>
<dbReference type="GO" id="GO:0046872">
    <property type="term" value="F:metal ion binding"/>
    <property type="evidence" value="ECO:0007669"/>
    <property type="project" value="UniProtKB-KW"/>
</dbReference>
<dbReference type="PANTHER" id="PTHR10642">
    <property type="entry name" value="RIBONUCLEASE H1"/>
    <property type="match status" value="1"/>
</dbReference>
<dbReference type="GO" id="GO:0004523">
    <property type="term" value="F:RNA-DNA hybrid ribonuclease activity"/>
    <property type="evidence" value="ECO:0007669"/>
    <property type="project" value="UniProtKB-EC"/>
</dbReference>
<comment type="similarity">
    <text evidence="3">Belongs to the RNase H family.</text>
</comment>
<evidence type="ECO:0000256" key="4">
    <source>
        <dbReference type="ARBA" id="ARBA00011245"/>
    </source>
</evidence>
<dbReference type="EC" id="3.1.26.4" evidence="5"/>
<comment type="cofactor">
    <cofactor evidence="2">
        <name>Mg(2+)</name>
        <dbReference type="ChEBI" id="CHEBI:18420"/>
    </cofactor>
</comment>
<dbReference type="InterPro" id="IPR002156">
    <property type="entry name" value="RNaseH_domain"/>
</dbReference>
<keyword evidence="7" id="KW-0479">Metal-binding</keyword>
<sequence>MELLAAIKALQSLKRPCRVNLYTDSNYVKQGITEWIIKWKSNGFRNAKKKPVLNSDLWKQLDRLDAMHEVEWHWIKGHSGHRENERADALANKGVDEIMVKR</sequence>
<dbReference type="CDD" id="cd09278">
    <property type="entry name" value="RNase_HI_prokaryote_like"/>
    <property type="match status" value="1"/>
</dbReference>
<evidence type="ECO:0000313" key="12">
    <source>
        <dbReference type="EMBL" id="SVA32098.1"/>
    </source>
</evidence>
<protein>
    <recommendedName>
        <fullName evidence="5">ribonuclease H</fullName>
        <ecNumber evidence="5">3.1.26.4</ecNumber>
    </recommendedName>
</protein>
<dbReference type="InterPro" id="IPR050092">
    <property type="entry name" value="RNase_H"/>
</dbReference>
<evidence type="ECO:0000256" key="7">
    <source>
        <dbReference type="ARBA" id="ARBA00022723"/>
    </source>
</evidence>
<keyword evidence="9" id="KW-0378">Hydrolase</keyword>
<evidence type="ECO:0000256" key="5">
    <source>
        <dbReference type="ARBA" id="ARBA00012180"/>
    </source>
</evidence>
<dbReference type="AlphaFoldDB" id="A0A381UWX2"/>
<keyword evidence="6" id="KW-0540">Nuclease</keyword>
<comment type="subunit">
    <text evidence="4">Monomer.</text>
</comment>
<evidence type="ECO:0000256" key="9">
    <source>
        <dbReference type="ARBA" id="ARBA00022801"/>
    </source>
</evidence>
<name>A0A381UWX2_9ZZZZ</name>
<dbReference type="SUPFAM" id="SSF53098">
    <property type="entry name" value="Ribonuclease H-like"/>
    <property type="match status" value="1"/>
</dbReference>
<dbReference type="EMBL" id="UINC01007219">
    <property type="protein sequence ID" value="SVA32098.1"/>
    <property type="molecule type" value="Genomic_DNA"/>
</dbReference>
<keyword evidence="10" id="KW-0460">Magnesium</keyword>
<gene>
    <name evidence="12" type="ORF">METZ01_LOCUS84952</name>
</gene>
<dbReference type="InterPro" id="IPR036397">
    <property type="entry name" value="RNaseH_sf"/>
</dbReference>
<evidence type="ECO:0000256" key="2">
    <source>
        <dbReference type="ARBA" id="ARBA00001946"/>
    </source>
</evidence>
<accession>A0A381UWX2</accession>
<dbReference type="PANTHER" id="PTHR10642:SF26">
    <property type="entry name" value="RIBONUCLEASE H1"/>
    <property type="match status" value="1"/>
</dbReference>
<evidence type="ECO:0000256" key="1">
    <source>
        <dbReference type="ARBA" id="ARBA00000077"/>
    </source>
</evidence>
<evidence type="ECO:0000256" key="8">
    <source>
        <dbReference type="ARBA" id="ARBA00022759"/>
    </source>
</evidence>
<proteinExistence type="inferred from homology"/>
<dbReference type="InterPro" id="IPR012337">
    <property type="entry name" value="RNaseH-like_sf"/>
</dbReference>
<evidence type="ECO:0000256" key="10">
    <source>
        <dbReference type="ARBA" id="ARBA00022842"/>
    </source>
</evidence>
<dbReference type="PROSITE" id="PS50879">
    <property type="entry name" value="RNASE_H_1"/>
    <property type="match status" value="1"/>
</dbReference>
<evidence type="ECO:0000256" key="3">
    <source>
        <dbReference type="ARBA" id="ARBA00005300"/>
    </source>
</evidence>
<evidence type="ECO:0000259" key="11">
    <source>
        <dbReference type="PROSITE" id="PS50879"/>
    </source>
</evidence>
<evidence type="ECO:0000256" key="6">
    <source>
        <dbReference type="ARBA" id="ARBA00022722"/>
    </source>
</evidence>
<dbReference type="Pfam" id="PF00075">
    <property type="entry name" value="RNase_H"/>
    <property type="match status" value="1"/>
</dbReference>
<feature type="domain" description="RNase H type-1" evidence="11">
    <location>
        <begin position="1"/>
        <end position="96"/>
    </location>
</feature>
<dbReference type="GO" id="GO:0003676">
    <property type="term" value="F:nucleic acid binding"/>
    <property type="evidence" value="ECO:0007669"/>
    <property type="project" value="InterPro"/>
</dbReference>
<dbReference type="InterPro" id="IPR022892">
    <property type="entry name" value="RNaseHI"/>
</dbReference>